<evidence type="ECO:0000256" key="8">
    <source>
        <dbReference type="ARBA" id="ARBA00022771"/>
    </source>
</evidence>
<dbReference type="FunFam" id="2.40.270.10:FF:000011">
    <property type="entry name" value="DNA-directed RNA polymerase subunit beta"/>
    <property type="match status" value="1"/>
</dbReference>
<evidence type="ECO:0000256" key="3">
    <source>
        <dbReference type="ARBA" id="ARBA00006835"/>
    </source>
</evidence>
<protein>
    <recommendedName>
        <fullName evidence="15">DNA-directed RNA polymerase subunit beta</fullName>
        <ecNumber evidence="15">2.7.7.6</ecNumber>
    </recommendedName>
</protein>
<dbReference type="InterPro" id="IPR007645">
    <property type="entry name" value="RNA_pol_Rpb2_3"/>
</dbReference>
<dbReference type="InterPro" id="IPR009674">
    <property type="entry name" value="Rpa2_dom_4"/>
</dbReference>
<evidence type="ECO:0000256" key="11">
    <source>
        <dbReference type="ARBA" id="ARBA00023033"/>
    </source>
</evidence>
<dbReference type="InterPro" id="IPR007641">
    <property type="entry name" value="RNA_pol_Rpb2_7"/>
</dbReference>
<name>A0AAN6YPN2_9PEZI</name>
<sequence>MADLDMDAYEGPTNQTWDYQYHTLRREKLFRNPPTDRTAYPALQEAVNPHIESFNAIFGDKDGGKLGLLDHAVAEIGTKIFLDGDDKTGPAGKNKLKIRFKKIHLGKAIVPVTNKWAKDRNILPSECRERHVTYRGKLTATMEYQLNDGDPVEFHRELGVMPIMVKSNRCHLEDNSPAELVARKEESEELGGYFIINGNEKIIRLLLVNRRNFPLAIIRPSFQKRGAGYTSYGIIFRAVRPDETSQTNVLHYLNDGNITFRFSWRKGEYIVPVMMILKALLETSDLAIFESLLGKNKSEGSKNTFLVDRVEVLLRTYKAYQLYSKKKTRAYLGNKFRFLLGIDPTVSDYEAGTEFLRKVVCVHLGENNRDKYELLLVMCRKLYALAAGECAVDNPDAVQNQEILLGGFLYAQILKERLEELLTTGVRMALRDYRRKHPNLSFTSTNFANDFPGVILKKANENLGNALEYFLSTGNLISASGLDLQQISGFVVVAEKLNFLRFISHFRMVHRGSFFAQLKTTTVRKLLPESWGFLCPVHTPDGGPCGLLSHFAHKCKIMTEELDASNIPALVRDKLGALPLAQSSAATSVSVPVLLDGRVLGFFDPETCKQAANQLRKWKVNGKRGVPVQLEIGYVPPSRGGSYPGLFMSSKPSRLIRPVKYVANGKEDWVGPLEQPYMSIAVTEPEIRPGDTTHVEYSPSHIFSILASMTPFSNQNQSPRNMYQCQMGKQTMGTPATALAHRTDNKMYRIQTGQTPIVRTPLHNTYGFDNFPNGMNAIVAVISYTGYDMDDAMIINKSAHDRGFGFGSVYKTKKVSLKETTRSRTANTITKMFGFAPNSLVKPEIRELLDADGLPYVGRRVLQGEPICAYHTVTQDSFGTLTNRDGITSFEKYKEAEVAYIDEVRIIGADTGNEPLQTVSIKLRVPRAPVIGDKFSSRHGQKGVCSQKWPTVDMPFSESGMQPDVIINPHAFPSRMTIGMFVESLAGKAGAMHGIAQDATPFQFDEQNTSGDYFGKQLVEAGYNYHGNEPMYSGITGEEFAADIYIGCVYYQRLRHMVNDKYQVRTTGPIVPTTGQPIKGRKRGGGIRVGEMERDSLLAHGAAFLLQDRLLNCSDYSKTHICRDCGSFLSVQAVVSHFLGARKSQHIVRCRGCARRVDEIDYEELMKTDAQSWEDGNGDQWIGGENTTVVVVPGALKFLDVELAAMGVKMRYKVDKKDLIRPGIRALEDPVPRLEIRQLQQDEDVWMLYILALEQMQITNQTVESSWYGITGIHGVPYKTWHGVGPVPGSEKAGYCAHSSILFLTWHRPYLVLFEQILTDIMEEIVQWWPPGAERQRLDAAVARFRIPYWDWASQPSSGENVLPASITSQDEIWADGPSGVQLIDNPLARYVFRPLNVTEFGIAPWDVWQQTYRSPTTNDTKAKSDNKQVALTLDKAADSLRSRLYNLFANYDNYTEFSTSAWKEGQGSSKQDSVESVHDTIHTVTGGGGWGAPNTQGGHMAFIPYSAFDPIFFLHHTNVDRIFALWQAIYPDTWMTSAIAGQNTYTIKRNQLVNSTTPLTPFFADIEHGTFWTSDAVRDHTRFGYTYPELVGDSEDPISVDVNHKPPGGAATAAQVKRTLNRLYGSSSTAGLFMREMKMRKTGIGRQAKYPSTIFAELGAKQKTGVVFTGNLYREWIVNVHTEKQLLDGPFFVHFFFADSDDGDLPVDNTGDWTAAAGYVGTMGVFAAPTGEENSFSSSMGYVGQMHSRAHHNVGISGTVPLTSKLVDKVISGELESLSPGDVKRYLARNLKKRVVSVDGRVFGHEDLVSLGRFHVSVVSAPVQAPYDEDELPVWGAVDVEFEMRHFDEL</sequence>
<dbReference type="GO" id="GO:0032549">
    <property type="term" value="F:ribonucleoside binding"/>
    <property type="evidence" value="ECO:0007669"/>
    <property type="project" value="InterPro"/>
</dbReference>
<dbReference type="FunFam" id="2.40.50.150:FF:000004">
    <property type="entry name" value="DNA-directed RNA polymerase subunit beta"/>
    <property type="match status" value="1"/>
</dbReference>
<keyword evidence="10" id="KW-0560">Oxidoreductase</keyword>
<keyword evidence="8" id="KW-0863">Zinc-finger</keyword>
<dbReference type="Pfam" id="PF04561">
    <property type="entry name" value="RNA_pol_Rpb2_2"/>
    <property type="match status" value="1"/>
</dbReference>
<feature type="domain" description="Tyrosinase copper-binding" evidence="17">
    <location>
        <begin position="1510"/>
        <end position="1521"/>
    </location>
</feature>
<keyword evidence="13" id="KW-0539">Nucleus</keyword>
<comment type="catalytic activity">
    <reaction evidence="14">
        <text>RNA(n) + a ribonucleoside 5'-triphosphate = RNA(n+1) + diphosphate</text>
        <dbReference type="Rhea" id="RHEA:21248"/>
        <dbReference type="Rhea" id="RHEA-COMP:14527"/>
        <dbReference type="Rhea" id="RHEA-COMP:17342"/>
        <dbReference type="ChEBI" id="CHEBI:33019"/>
        <dbReference type="ChEBI" id="CHEBI:61557"/>
        <dbReference type="ChEBI" id="CHEBI:140395"/>
        <dbReference type="EC" id="2.7.7.6"/>
    </reaction>
    <physiologicalReaction direction="left-to-right" evidence="14">
        <dbReference type="Rhea" id="RHEA:21249"/>
    </physiologicalReaction>
</comment>
<dbReference type="PROSITE" id="PS01166">
    <property type="entry name" value="RNA_POL_BETA"/>
    <property type="match status" value="1"/>
</dbReference>
<feature type="domain" description="Tyrosinase copper-binding" evidence="16">
    <location>
        <begin position="1298"/>
        <end position="1315"/>
    </location>
</feature>
<dbReference type="Gene3D" id="3.90.1800.10">
    <property type="entry name" value="RNA polymerase alpha subunit dimerisation domain"/>
    <property type="match status" value="1"/>
</dbReference>
<dbReference type="Pfam" id="PF00562">
    <property type="entry name" value="RNA_pol_Rpb2_6"/>
    <property type="match status" value="1"/>
</dbReference>
<dbReference type="Pfam" id="PF04560">
    <property type="entry name" value="RNA_pol_Rpb2_7"/>
    <property type="match status" value="1"/>
</dbReference>
<dbReference type="InterPro" id="IPR007644">
    <property type="entry name" value="RNA_pol_bsu_protrusion"/>
</dbReference>
<keyword evidence="5 15" id="KW-0808">Transferase</keyword>
<dbReference type="InterPro" id="IPR002227">
    <property type="entry name" value="Tyrosinase_Cu-bd"/>
</dbReference>
<dbReference type="InterPro" id="IPR037034">
    <property type="entry name" value="RNA_pol_Rpb2_2_sf"/>
</dbReference>
<evidence type="ECO:0000256" key="4">
    <source>
        <dbReference type="ARBA" id="ARBA00022478"/>
    </source>
</evidence>
<dbReference type="PROSITE" id="PS00498">
    <property type="entry name" value="TYROSINASE_2"/>
    <property type="match status" value="1"/>
</dbReference>
<dbReference type="CDD" id="cd00653">
    <property type="entry name" value="RNA_pol_B_RPB2"/>
    <property type="match status" value="1"/>
</dbReference>
<dbReference type="Gene3D" id="3.90.1110.10">
    <property type="entry name" value="RNA polymerase Rpb2, domain 2"/>
    <property type="match status" value="1"/>
</dbReference>
<keyword evidence="19" id="KW-1185">Reference proteome</keyword>
<gene>
    <name evidence="18" type="ORF">QBC37DRAFT_468689</name>
</gene>
<dbReference type="Gene3D" id="3.90.1100.10">
    <property type="match status" value="2"/>
</dbReference>
<dbReference type="InterPro" id="IPR037033">
    <property type="entry name" value="DNA-dir_RNAP_su2_hyb_sf"/>
</dbReference>
<keyword evidence="6 15" id="KW-0548">Nucleotidyltransferase</keyword>
<evidence type="ECO:0000256" key="7">
    <source>
        <dbReference type="ARBA" id="ARBA00022723"/>
    </source>
</evidence>
<dbReference type="GO" id="GO:0003677">
    <property type="term" value="F:DNA binding"/>
    <property type="evidence" value="ECO:0007669"/>
    <property type="project" value="InterPro"/>
</dbReference>
<dbReference type="Gene3D" id="2.40.270.10">
    <property type="entry name" value="DNA-directed RNA polymerase, subunit 2, domain 6"/>
    <property type="match status" value="1"/>
</dbReference>
<keyword evidence="12 15" id="KW-0804">Transcription</keyword>
<evidence type="ECO:0000256" key="15">
    <source>
        <dbReference type="RuleBase" id="RU363031"/>
    </source>
</evidence>
<dbReference type="GO" id="GO:0003899">
    <property type="term" value="F:DNA-directed RNA polymerase activity"/>
    <property type="evidence" value="ECO:0007669"/>
    <property type="project" value="UniProtKB-EC"/>
</dbReference>
<dbReference type="Gene3D" id="2.60.310.20">
    <property type="match status" value="1"/>
</dbReference>
<dbReference type="PRINTS" id="PR00092">
    <property type="entry name" value="TYROSINASE"/>
</dbReference>
<dbReference type="GO" id="GO:0008270">
    <property type="term" value="F:zinc ion binding"/>
    <property type="evidence" value="ECO:0007669"/>
    <property type="project" value="UniProtKB-KW"/>
</dbReference>
<evidence type="ECO:0000256" key="6">
    <source>
        <dbReference type="ARBA" id="ARBA00022695"/>
    </source>
</evidence>
<dbReference type="InterPro" id="IPR008922">
    <property type="entry name" value="Di-copper_centre_dom_sf"/>
</dbReference>
<dbReference type="InterPro" id="IPR007120">
    <property type="entry name" value="DNA-dir_RNAP_su2_dom"/>
</dbReference>
<dbReference type="EC" id="2.7.7.6" evidence="15"/>
<dbReference type="Proteomes" id="UP001301769">
    <property type="component" value="Unassembled WGS sequence"/>
</dbReference>
<dbReference type="Gene3D" id="1.10.1280.10">
    <property type="entry name" value="Di-copper center containing domain from catechol oxidase"/>
    <property type="match status" value="1"/>
</dbReference>
<comment type="function">
    <text evidence="15">DNA-dependent RNA polymerase catalyzes the transcription of DNA into RNA using the four ribonucleoside triphosphates as substrates.</text>
</comment>
<evidence type="ECO:0000313" key="19">
    <source>
        <dbReference type="Proteomes" id="UP001301769"/>
    </source>
</evidence>
<dbReference type="Gene3D" id="2.40.50.150">
    <property type="match status" value="1"/>
</dbReference>
<organism evidence="18 19">
    <name type="scientific">Rhypophila decipiens</name>
    <dbReference type="NCBI Taxonomy" id="261697"/>
    <lineage>
        <taxon>Eukaryota</taxon>
        <taxon>Fungi</taxon>
        <taxon>Dikarya</taxon>
        <taxon>Ascomycota</taxon>
        <taxon>Pezizomycotina</taxon>
        <taxon>Sordariomycetes</taxon>
        <taxon>Sordariomycetidae</taxon>
        <taxon>Sordariales</taxon>
        <taxon>Naviculisporaceae</taxon>
        <taxon>Rhypophila</taxon>
    </lineage>
</organism>
<dbReference type="Pfam" id="PF18132">
    <property type="entry name" value="Tyrosinase_C"/>
    <property type="match status" value="1"/>
</dbReference>
<dbReference type="GO" id="GO:0005730">
    <property type="term" value="C:nucleolus"/>
    <property type="evidence" value="ECO:0007669"/>
    <property type="project" value="UniProtKB-SubCell"/>
</dbReference>
<proteinExistence type="inferred from homology"/>
<dbReference type="InterPro" id="IPR007642">
    <property type="entry name" value="RNA_pol_Rpb2_2"/>
</dbReference>
<dbReference type="Pfam" id="PF04565">
    <property type="entry name" value="RNA_pol_Rpb2_3"/>
    <property type="match status" value="1"/>
</dbReference>
<dbReference type="Pfam" id="PF00264">
    <property type="entry name" value="Tyrosinase"/>
    <property type="match status" value="1"/>
</dbReference>
<dbReference type="GO" id="GO:0000428">
    <property type="term" value="C:DNA-directed RNA polymerase complex"/>
    <property type="evidence" value="ECO:0007669"/>
    <property type="project" value="UniProtKB-KW"/>
</dbReference>
<comment type="cofactor">
    <cofactor evidence="1">
        <name>Cu(2+)</name>
        <dbReference type="ChEBI" id="CHEBI:29036"/>
    </cofactor>
</comment>
<evidence type="ECO:0000313" key="18">
    <source>
        <dbReference type="EMBL" id="KAK4220092.1"/>
    </source>
</evidence>
<reference evidence="18" key="2">
    <citation type="submission" date="2023-05" db="EMBL/GenBank/DDBJ databases">
        <authorList>
            <consortium name="Lawrence Berkeley National Laboratory"/>
            <person name="Steindorff A."/>
            <person name="Hensen N."/>
            <person name="Bonometti L."/>
            <person name="Westerberg I."/>
            <person name="Brannstrom I.O."/>
            <person name="Guillou S."/>
            <person name="Cros-Aarteil S."/>
            <person name="Calhoun S."/>
            <person name="Haridas S."/>
            <person name="Kuo A."/>
            <person name="Mondo S."/>
            <person name="Pangilinan J."/>
            <person name="Riley R."/>
            <person name="Labutti K."/>
            <person name="Andreopoulos B."/>
            <person name="Lipzen A."/>
            <person name="Chen C."/>
            <person name="Yanf M."/>
            <person name="Daum C."/>
            <person name="Ng V."/>
            <person name="Clum A."/>
            <person name="Ohm R."/>
            <person name="Martin F."/>
            <person name="Silar P."/>
            <person name="Natvig D."/>
            <person name="Lalanne C."/>
            <person name="Gautier V."/>
            <person name="Ament-Velasquez S.L."/>
            <person name="Kruys A."/>
            <person name="Hutchinson M.I."/>
            <person name="Powell A.J."/>
            <person name="Barry K."/>
            <person name="Miller A.N."/>
            <person name="Grigoriev I.V."/>
            <person name="Debuchy R."/>
            <person name="Gladieux P."/>
            <person name="Thoren M.H."/>
            <person name="Johannesson H."/>
        </authorList>
    </citation>
    <scope>NUCLEOTIDE SEQUENCE</scope>
    <source>
        <strain evidence="18">PSN293</strain>
    </source>
</reference>
<accession>A0AAN6YPN2</accession>
<dbReference type="PANTHER" id="PTHR20856">
    <property type="entry name" value="DNA-DIRECTED RNA POLYMERASE I SUBUNIT 2"/>
    <property type="match status" value="1"/>
</dbReference>
<keyword evidence="9" id="KW-0862">Zinc</keyword>
<evidence type="ECO:0000259" key="17">
    <source>
        <dbReference type="PROSITE" id="PS00498"/>
    </source>
</evidence>
<dbReference type="SUPFAM" id="SSF48056">
    <property type="entry name" value="Di-copper centre-containing domain"/>
    <property type="match status" value="1"/>
</dbReference>
<keyword evidence="11" id="KW-0503">Monooxygenase</keyword>
<evidence type="ECO:0000256" key="12">
    <source>
        <dbReference type="ARBA" id="ARBA00023163"/>
    </source>
</evidence>
<comment type="caution">
    <text evidence="18">The sequence shown here is derived from an EMBL/GenBank/DDBJ whole genome shotgun (WGS) entry which is preliminary data.</text>
</comment>
<dbReference type="FunFam" id="3.90.1110.10:FF:000007">
    <property type="entry name" value="DNA-directed RNA polymerase subunit beta"/>
    <property type="match status" value="1"/>
</dbReference>
<evidence type="ECO:0000256" key="13">
    <source>
        <dbReference type="ARBA" id="ARBA00023242"/>
    </source>
</evidence>
<keyword evidence="4 15" id="KW-0240">DNA-directed RNA polymerase</keyword>
<dbReference type="Pfam" id="PF04563">
    <property type="entry name" value="RNA_pol_Rpb2_1"/>
    <property type="match status" value="1"/>
</dbReference>
<evidence type="ECO:0000256" key="2">
    <source>
        <dbReference type="ARBA" id="ARBA00004604"/>
    </source>
</evidence>
<evidence type="ECO:0000256" key="9">
    <source>
        <dbReference type="ARBA" id="ARBA00022833"/>
    </source>
</evidence>
<keyword evidence="7" id="KW-0479">Metal-binding</keyword>
<evidence type="ECO:0000256" key="5">
    <source>
        <dbReference type="ARBA" id="ARBA00022679"/>
    </source>
</evidence>
<dbReference type="EMBL" id="MU858045">
    <property type="protein sequence ID" value="KAK4220092.1"/>
    <property type="molecule type" value="Genomic_DNA"/>
</dbReference>
<dbReference type="InterPro" id="IPR014724">
    <property type="entry name" value="RNA_pol_RPB2_OB-fold"/>
</dbReference>
<comment type="subcellular location">
    <subcellularLocation>
        <location evidence="2">Nucleus</location>
        <location evidence="2">Nucleolus</location>
    </subcellularLocation>
</comment>
<dbReference type="GO" id="GO:0004497">
    <property type="term" value="F:monooxygenase activity"/>
    <property type="evidence" value="ECO:0007669"/>
    <property type="project" value="UniProtKB-KW"/>
</dbReference>
<dbReference type="PROSITE" id="PS00497">
    <property type="entry name" value="TYROSINASE_1"/>
    <property type="match status" value="1"/>
</dbReference>
<dbReference type="GO" id="GO:0006362">
    <property type="term" value="P:transcription elongation by RNA polymerase I"/>
    <property type="evidence" value="ECO:0007669"/>
    <property type="project" value="UniProtKB-ARBA"/>
</dbReference>
<dbReference type="Pfam" id="PF06883">
    <property type="entry name" value="RNA_pol_Rpa2_4"/>
    <property type="match status" value="1"/>
</dbReference>
<evidence type="ECO:0000256" key="10">
    <source>
        <dbReference type="ARBA" id="ARBA00023002"/>
    </source>
</evidence>
<dbReference type="InterPro" id="IPR015712">
    <property type="entry name" value="DNA-dir_RNA_pol_su2"/>
</dbReference>
<reference evidence="18" key="1">
    <citation type="journal article" date="2023" name="Mol. Phylogenet. Evol.">
        <title>Genome-scale phylogeny and comparative genomics of the fungal order Sordariales.</title>
        <authorList>
            <person name="Hensen N."/>
            <person name="Bonometti L."/>
            <person name="Westerberg I."/>
            <person name="Brannstrom I.O."/>
            <person name="Guillou S."/>
            <person name="Cros-Aarteil S."/>
            <person name="Calhoun S."/>
            <person name="Haridas S."/>
            <person name="Kuo A."/>
            <person name="Mondo S."/>
            <person name="Pangilinan J."/>
            <person name="Riley R."/>
            <person name="LaButti K."/>
            <person name="Andreopoulos B."/>
            <person name="Lipzen A."/>
            <person name="Chen C."/>
            <person name="Yan M."/>
            <person name="Daum C."/>
            <person name="Ng V."/>
            <person name="Clum A."/>
            <person name="Steindorff A."/>
            <person name="Ohm R.A."/>
            <person name="Martin F."/>
            <person name="Silar P."/>
            <person name="Natvig D.O."/>
            <person name="Lalanne C."/>
            <person name="Gautier V."/>
            <person name="Ament-Velasquez S.L."/>
            <person name="Kruys A."/>
            <person name="Hutchinson M.I."/>
            <person name="Powell A.J."/>
            <person name="Barry K."/>
            <person name="Miller A.N."/>
            <person name="Grigoriev I.V."/>
            <person name="Debuchy R."/>
            <person name="Gladieux P."/>
            <person name="Hiltunen Thoren M."/>
            <person name="Johannesson H."/>
        </authorList>
    </citation>
    <scope>NUCLEOTIDE SEQUENCE</scope>
    <source>
        <strain evidence="18">PSN293</strain>
    </source>
</reference>
<evidence type="ECO:0000256" key="1">
    <source>
        <dbReference type="ARBA" id="ARBA00001973"/>
    </source>
</evidence>
<comment type="similarity">
    <text evidence="3 15">Belongs to the RNA polymerase beta chain family.</text>
</comment>
<evidence type="ECO:0000259" key="16">
    <source>
        <dbReference type="PROSITE" id="PS00497"/>
    </source>
</evidence>
<dbReference type="FunFam" id="3.90.1100.10:FF:000008">
    <property type="entry name" value="DNA-directed RNA polymerase subunit beta"/>
    <property type="match status" value="1"/>
</dbReference>
<dbReference type="InterPro" id="IPR007121">
    <property type="entry name" value="RNA_pol_bsu_CS"/>
</dbReference>
<dbReference type="InterPro" id="IPR041640">
    <property type="entry name" value="Tyrosinase_C"/>
</dbReference>
<dbReference type="SUPFAM" id="SSF64484">
    <property type="entry name" value="beta and beta-prime subunits of DNA dependent RNA-polymerase"/>
    <property type="match status" value="1"/>
</dbReference>
<evidence type="ECO:0000256" key="14">
    <source>
        <dbReference type="ARBA" id="ARBA00047768"/>
    </source>
</evidence>